<dbReference type="GO" id="GO:0005829">
    <property type="term" value="C:cytosol"/>
    <property type="evidence" value="ECO:0007669"/>
    <property type="project" value="TreeGrafter"/>
</dbReference>
<evidence type="ECO:0000256" key="2">
    <source>
        <dbReference type="ARBA" id="ARBA00022729"/>
    </source>
</evidence>
<dbReference type="GO" id="GO:0050821">
    <property type="term" value="P:protein stabilization"/>
    <property type="evidence" value="ECO:0007669"/>
    <property type="project" value="TreeGrafter"/>
</dbReference>
<dbReference type="InterPro" id="IPR005632">
    <property type="entry name" value="Chaperone_Skp"/>
</dbReference>
<keyword evidence="2 4" id="KW-0732">Signal</keyword>
<feature type="signal peptide" evidence="4">
    <location>
        <begin position="1"/>
        <end position="22"/>
    </location>
</feature>
<evidence type="ECO:0000256" key="1">
    <source>
        <dbReference type="ARBA" id="ARBA00009091"/>
    </source>
</evidence>
<name>A0A3N4NNB2_9FLAO</name>
<evidence type="ECO:0000313" key="6">
    <source>
        <dbReference type="Proteomes" id="UP000270856"/>
    </source>
</evidence>
<dbReference type="PANTHER" id="PTHR35089">
    <property type="entry name" value="CHAPERONE PROTEIN SKP"/>
    <property type="match status" value="1"/>
</dbReference>
<dbReference type="RefSeq" id="WP_123898326.1">
    <property type="nucleotide sequence ID" value="NZ_RPFJ01000014.1"/>
</dbReference>
<organism evidence="5 6">
    <name type="scientific">Aureibaculum marinum</name>
    <dbReference type="NCBI Taxonomy" id="2487930"/>
    <lineage>
        <taxon>Bacteria</taxon>
        <taxon>Pseudomonadati</taxon>
        <taxon>Bacteroidota</taxon>
        <taxon>Flavobacteriia</taxon>
        <taxon>Flavobacteriales</taxon>
        <taxon>Flavobacteriaceae</taxon>
        <taxon>Aureibaculum</taxon>
    </lineage>
</organism>
<gene>
    <name evidence="5" type="ORF">EGM88_10945</name>
</gene>
<dbReference type="Gene3D" id="3.30.910.20">
    <property type="entry name" value="Skp domain"/>
    <property type="match status" value="1"/>
</dbReference>
<accession>A0A3N4NNB2</accession>
<dbReference type="SUPFAM" id="SSF111384">
    <property type="entry name" value="OmpH-like"/>
    <property type="match status" value="1"/>
</dbReference>
<sequence length="169" mass="19107">MKLFKNLLLASVLLFGAMTVNAQSKVAHINTDELVASMPETIQMQEELKKVVQAYDADFKEQANAYQTKAQKYEQEGPTQTDAENQKRGLELQELQRKLQMYQQTAREEIQKKEFDLYKPIAEKAQKAIDDVAAEKGIEYVFDSTPGKGLVVFKGMDLMDAVKAKLGIK</sequence>
<feature type="chain" id="PRO_5017933509" evidence="4">
    <location>
        <begin position="23"/>
        <end position="169"/>
    </location>
</feature>
<comment type="similarity">
    <text evidence="1">Belongs to the Skp family.</text>
</comment>
<keyword evidence="3" id="KW-0175">Coiled coil</keyword>
<keyword evidence="6" id="KW-1185">Reference proteome</keyword>
<dbReference type="PANTHER" id="PTHR35089:SF1">
    <property type="entry name" value="CHAPERONE PROTEIN SKP"/>
    <property type="match status" value="1"/>
</dbReference>
<dbReference type="SMART" id="SM00935">
    <property type="entry name" value="OmpH"/>
    <property type="match status" value="1"/>
</dbReference>
<dbReference type="EMBL" id="RPFJ01000014">
    <property type="protein sequence ID" value="RPD95977.1"/>
    <property type="molecule type" value="Genomic_DNA"/>
</dbReference>
<evidence type="ECO:0000313" key="5">
    <source>
        <dbReference type="EMBL" id="RPD95977.1"/>
    </source>
</evidence>
<dbReference type="GO" id="GO:0051082">
    <property type="term" value="F:unfolded protein binding"/>
    <property type="evidence" value="ECO:0007669"/>
    <property type="project" value="InterPro"/>
</dbReference>
<comment type="caution">
    <text evidence="5">The sequence shown here is derived from an EMBL/GenBank/DDBJ whole genome shotgun (WGS) entry which is preliminary data.</text>
</comment>
<proteinExistence type="inferred from homology"/>
<evidence type="ECO:0000256" key="4">
    <source>
        <dbReference type="SAM" id="SignalP"/>
    </source>
</evidence>
<dbReference type="AlphaFoldDB" id="A0A3N4NNB2"/>
<reference evidence="5 6" key="1">
    <citation type="submission" date="2018-11" db="EMBL/GenBank/DDBJ databases">
        <title>Aureibaculum marinum gen. nov., sp. nov., a member of the family Flavobacteriaceae isolated from the Bohai Sea.</title>
        <authorList>
            <person name="Ji X."/>
        </authorList>
    </citation>
    <scope>NUCLEOTIDE SEQUENCE [LARGE SCALE GENOMIC DNA]</scope>
    <source>
        <strain evidence="5 6">BH-SD17</strain>
    </source>
</reference>
<dbReference type="Proteomes" id="UP000270856">
    <property type="component" value="Unassembled WGS sequence"/>
</dbReference>
<protein>
    <submittedName>
        <fullName evidence="5">OmpH family outer membrane protein</fullName>
    </submittedName>
</protein>
<dbReference type="Pfam" id="PF03938">
    <property type="entry name" value="OmpH"/>
    <property type="match status" value="1"/>
</dbReference>
<feature type="coiled-coil region" evidence="3">
    <location>
        <begin position="56"/>
        <end position="112"/>
    </location>
</feature>
<evidence type="ECO:0000256" key="3">
    <source>
        <dbReference type="SAM" id="Coils"/>
    </source>
</evidence>
<dbReference type="InterPro" id="IPR024930">
    <property type="entry name" value="Skp_dom_sf"/>
</dbReference>
<dbReference type="OrthoDB" id="1524711at2"/>